<sequence>MTVPPKNQDPAGGTETRNKEAAMRELIMSAVETAVKPVTSGLGNLQQRLDTLATVVQENAVDKHAKMLQSHTEPLHTRLGTLRSDILDGVDQRSMSLNSNLESLRNQTITVDQHLAELGQSVQAARDVVTETSGQVQDVANAQHVTNGHITDVLVSSRQIYNAERGLGLDHPFKIIPFVNKDGGVQWPTACGLPPLLDMRMINNLKDHELDQYLDGYRIQHVGLDREVKLSKLREYIGCMPVDNSSPHGMAFVFMLAMGCLLYLYFPHLFV</sequence>
<dbReference type="Proteomes" id="UP000054217">
    <property type="component" value="Unassembled WGS sequence"/>
</dbReference>
<dbReference type="HOGENOM" id="CLU_090398_0_0_1"/>
<dbReference type="OrthoDB" id="2678622at2759"/>
<dbReference type="AlphaFoldDB" id="A0A0C3IR41"/>
<reference evidence="5" key="2">
    <citation type="submission" date="2015-01" db="EMBL/GenBank/DDBJ databases">
        <title>Evolutionary Origins and Diversification of the Mycorrhizal Mutualists.</title>
        <authorList>
            <consortium name="DOE Joint Genome Institute"/>
            <consortium name="Mycorrhizal Genomics Consortium"/>
            <person name="Kohler A."/>
            <person name="Kuo A."/>
            <person name="Nagy L.G."/>
            <person name="Floudas D."/>
            <person name="Copeland A."/>
            <person name="Barry K.W."/>
            <person name="Cichocki N."/>
            <person name="Veneault-Fourrey C."/>
            <person name="LaButti K."/>
            <person name="Lindquist E.A."/>
            <person name="Lipzen A."/>
            <person name="Lundell T."/>
            <person name="Morin E."/>
            <person name="Murat C."/>
            <person name="Riley R."/>
            <person name="Ohm R."/>
            <person name="Sun H."/>
            <person name="Tunlid A."/>
            <person name="Henrissat B."/>
            <person name="Grigoriev I.V."/>
            <person name="Hibbett D.S."/>
            <person name="Martin F."/>
        </authorList>
    </citation>
    <scope>NUCLEOTIDE SEQUENCE [LARGE SCALE GENOMIC DNA]</scope>
    <source>
        <strain evidence="5">Marx 270</strain>
    </source>
</reference>
<dbReference type="InParanoid" id="A0A0C3IR41"/>
<keyword evidence="2" id="KW-1133">Transmembrane helix</keyword>
<keyword evidence="2" id="KW-0472">Membrane</keyword>
<dbReference type="InterPro" id="IPR013902">
    <property type="entry name" value="Mug135-like_C"/>
</dbReference>
<reference evidence="4 5" key="1">
    <citation type="submission" date="2014-04" db="EMBL/GenBank/DDBJ databases">
        <authorList>
            <consortium name="DOE Joint Genome Institute"/>
            <person name="Kuo A."/>
            <person name="Kohler A."/>
            <person name="Costa M.D."/>
            <person name="Nagy L.G."/>
            <person name="Floudas D."/>
            <person name="Copeland A."/>
            <person name="Barry K.W."/>
            <person name="Cichocki N."/>
            <person name="Veneault-Fourrey C."/>
            <person name="LaButti K."/>
            <person name="Lindquist E.A."/>
            <person name="Lipzen A."/>
            <person name="Lundell T."/>
            <person name="Morin E."/>
            <person name="Murat C."/>
            <person name="Sun H."/>
            <person name="Tunlid A."/>
            <person name="Henrissat B."/>
            <person name="Grigoriev I.V."/>
            <person name="Hibbett D.S."/>
            <person name="Martin F."/>
            <person name="Nordberg H.P."/>
            <person name="Cantor M.N."/>
            <person name="Hua S.X."/>
        </authorList>
    </citation>
    <scope>NUCLEOTIDE SEQUENCE [LARGE SCALE GENOMIC DNA]</scope>
    <source>
        <strain evidence="4 5">Marx 270</strain>
    </source>
</reference>
<evidence type="ECO:0000256" key="1">
    <source>
        <dbReference type="ARBA" id="ARBA00005788"/>
    </source>
</evidence>
<evidence type="ECO:0000313" key="4">
    <source>
        <dbReference type="EMBL" id="KIN99372.1"/>
    </source>
</evidence>
<proteinExistence type="inferred from homology"/>
<feature type="domain" description="Mug135-like C-terminal" evidence="3">
    <location>
        <begin position="161"/>
        <end position="240"/>
    </location>
</feature>
<name>A0A0C3IR41_PISTI</name>
<keyword evidence="5" id="KW-1185">Reference proteome</keyword>
<evidence type="ECO:0000259" key="3">
    <source>
        <dbReference type="Pfam" id="PF08593"/>
    </source>
</evidence>
<feature type="transmembrane region" description="Helical" evidence="2">
    <location>
        <begin position="249"/>
        <end position="266"/>
    </location>
</feature>
<dbReference type="EMBL" id="KN832005">
    <property type="protein sequence ID" value="KIN99372.1"/>
    <property type="molecule type" value="Genomic_DNA"/>
</dbReference>
<dbReference type="Pfam" id="PF08593">
    <property type="entry name" value="Mug135_C"/>
    <property type="match status" value="1"/>
</dbReference>
<accession>A0A0C3IR41</accession>
<organism evidence="4 5">
    <name type="scientific">Pisolithus tinctorius Marx 270</name>
    <dbReference type="NCBI Taxonomy" id="870435"/>
    <lineage>
        <taxon>Eukaryota</taxon>
        <taxon>Fungi</taxon>
        <taxon>Dikarya</taxon>
        <taxon>Basidiomycota</taxon>
        <taxon>Agaricomycotina</taxon>
        <taxon>Agaricomycetes</taxon>
        <taxon>Agaricomycetidae</taxon>
        <taxon>Boletales</taxon>
        <taxon>Sclerodermatineae</taxon>
        <taxon>Pisolithaceae</taxon>
        <taxon>Pisolithus</taxon>
    </lineage>
</organism>
<gene>
    <name evidence="4" type="ORF">M404DRAFT_1004667</name>
</gene>
<evidence type="ECO:0000256" key="2">
    <source>
        <dbReference type="SAM" id="Phobius"/>
    </source>
</evidence>
<protein>
    <recommendedName>
        <fullName evidence="3">Mug135-like C-terminal domain-containing protein</fullName>
    </recommendedName>
</protein>
<keyword evidence="2" id="KW-0812">Transmembrane</keyword>
<comment type="similarity">
    <text evidence="1">Belongs to the UPF0612 family.</text>
</comment>
<evidence type="ECO:0000313" key="5">
    <source>
        <dbReference type="Proteomes" id="UP000054217"/>
    </source>
</evidence>